<evidence type="ECO:0000313" key="1">
    <source>
        <dbReference type="EMBL" id="KRL27330.1"/>
    </source>
</evidence>
<keyword evidence="2" id="KW-1185">Reference proteome</keyword>
<sequence length="77" mass="8809">MQMEMMQLGDPLPDWFMQAMSKGLIITDKKNYNGPFDSNMSQFYAYVWDGKEIRVATTGDFILNNGNGTYSVRKQGD</sequence>
<organism evidence="1 2">
    <name type="scientific">Limosilactobacillus frumenti DSM 13145</name>
    <dbReference type="NCBI Taxonomy" id="1423746"/>
    <lineage>
        <taxon>Bacteria</taxon>
        <taxon>Bacillati</taxon>
        <taxon>Bacillota</taxon>
        <taxon>Bacilli</taxon>
        <taxon>Lactobacillales</taxon>
        <taxon>Lactobacillaceae</taxon>
        <taxon>Limosilactobacillus</taxon>
    </lineage>
</organism>
<proteinExistence type="predicted"/>
<gene>
    <name evidence="1" type="ORF">FD27_GL001084</name>
</gene>
<evidence type="ECO:0000313" key="2">
    <source>
        <dbReference type="Proteomes" id="UP000051445"/>
    </source>
</evidence>
<comment type="caution">
    <text evidence="1">The sequence shown here is derived from an EMBL/GenBank/DDBJ whole genome shotgun (WGS) entry which is preliminary data.</text>
</comment>
<reference evidence="1 2" key="1">
    <citation type="journal article" date="2015" name="Genome Announc.">
        <title>Expanding the biotechnology potential of lactobacilli through comparative genomics of 213 strains and associated genera.</title>
        <authorList>
            <person name="Sun Z."/>
            <person name="Harris H.M."/>
            <person name="McCann A."/>
            <person name="Guo C."/>
            <person name="Argimon S."/>
            <person name="Zhang W."/>
            <person name="Yang X."/>
            <person name="Jeffery I.B."/>
            <person name="Cooney J.C."/>
            <person name="Kagawa T.F."/>
            <person name="Liu W."/>
            <person name="Song Y."/>
            <person name="Salvetti E."/>
            <person name="Wrobel A."/>
            <person name="Rasinkangas P."/>
            <person name="Parkhill J."/>
            <person name="Rea M.C."/>
            <person name="O'Sullivan O."/>
            <person name="Ritari J."/>
            <person name="Douillard F.P."/>
            <person name="Paul Ross R."/>
            <person name="Yang R."/>
            <person name="Briner A.E."/>
            <person name="Felis G.E."/>
            <person name="de Vos W.M."/>
            <person name="Barrangou R."/>
            <person name="Klaenhammer T.R."/>
            <person name="Caufield P.W."/>
            <person name="Cui Y."/>
            <person name="Zhang H."/>
            <person name="O'Toole P.W."/>
        </authorList>
    </citation>
    <scope>NUCLEOTIDE SEQUENCE [LARGE SCALE GENOMIC DNA]</scope>
    <source>
        <strain evidence="1 2">DSM 13145</strain>
    </source>
</reference>
<dbReference type="STRING" id="1423746.FD27_GL001084"/>
<name>A0A0R1PB43_9LACO</name>
<dbReference type="EMBL" id="AZER01000016">
    <property type="protein sequence ID" value="KRL27330.1"/>
    <property type="molecule type" value="Genomic_DNA"/>
</dbReference>
<dbReference type="PATRIC" id="fig|1423746.3.peg.1099"/>
<accession>A0A0R1PB43</accession>
<dbReference type="AlphaFoldDB" id="A0A0R1PB43"/>
<protein>
    <submittedName>
        <fullName evidence="1">Uncharacterized protein</fullName>
    </submittedName>
</protein>
<dbReference type="Proteomes" id="UP000051445">
    <property type="component" value="Unassembled WGS sequence"/>
</dbReference>